<gene>
    <name evidence="8" type="ORF">KP509_36G006600</name>
</gene>
<evidence type="ECO:0000256" key="5">
    <source>
        <dbReference type="ARBA" id="ARBA00022989"/>
    </source>
</evidence>
<dbReference type="OrthoDB" id="648861at2759"/>
<comment type="caution">
    <text evidence="8">The sequence shown here is derived from an EMBL/GenBank/DDBJ whole genome shotgun (WGS) entry which is preliminary data.</text>
</comment>
<dbReference type="Pfam" id="PF06963">
    <property type="entry name" value="FPN1"/>
    <property type="match status" value="1"/>
</dbReference>
<feature type="transmembrane region" description="Helical" evidence="7">
    <location>
        <begin position="399"/>
        <end position="421"/>
    </location>
</feature>
<dbReference type="SUPFAM" id="SSF103473">
    <property type="entry name" value="MFS general substrate transporter"/>
    <property type="match status" value="1"/>
</dbReference>
<dbReference type="EMBL" id="CM035441">
    <property type="protein sequence ID" value="KAH7280627.1"/>
    <property type="molecule type" value="Genomic_DNA"/>
</dbReference>
<comment type="function">
    <text evidence="7">May be involved in iron transport and iron homeostasis.</text>
</comment>
<dbReference type="AlphaFoldDB" id="A0A8T2Q962"/>
<evidence type="ECO:0000256" key="2">
    <source>
        <dbReference type="ARBA" id="ARBA00006279"/>
    </source>
</evidence>
<evidence type="ECO:0000256" key="7">
    <source>
        <dbReference type="RuleBase" id="RU365065"/>
    </source>
</evidence>
<feature type="transmembrane region" description="Helical" evidence="7">
    <location>
        <begin position="475"/>
        <end position="493"/>
    </location>
</feature>
<keyword evidence="3 7" id="KW-0813">Transport</keyword>
<dbReference type="GO" id="GO:0005381">
    <property type="term" value="F:iron ion transmembrane transporter activity"/>
    <property type="evidence" value="ECO:0007669"/>
    <property type="project" value="UniProtKB-UniRule"/>
</dbReference>
<dbReference type="Proteomes" id="UP000825935">
    <property type="component" value="Chromosome 36"/>
</dbReference>
<name>A0A8T2Q962_CERRI</name>
<keyword evidence="9" id="KW-1185">Reference proteome</keyword>
<dbReference type="InterPro" id="IPR009716">
    <property type="entry name" value="Ferroportin-1"/>
</dbReference>
<accession>A0A8T2Q962</accession>
<dbReference type="OMA" id="WTGSISQ"/>
<keyword evidence="5 7" id="KW-1133">Transmembrane helix</keyword>
<evidence type="ECO:0000256" key="6">
    <source>
        <dbReference type="ARBA" id="ARBA00023136"/>
    </source>
</evidence>
<keyword evidence="7" id="KW-0406">Ion transport</keyword>
<organism evidence="8 9">
    <name type="scientific">Ceratopteris richardii</name>
    <name type="common">Triangle waterfern</name>
    <dbReference type="NCBI Taxonomy" id="49495"/>
    <lineage>
        <taxon>Eukaryota</taxon>
        <taxon>Viridiplantae</taxon>
        <taxon>Streptophyta</taxon>
        <taxon>Embryophyta</taxon>
        <taxon>Tracheophyta</taxon>
        <taxon>Polypodiopsida</taxon>
        <taxon>Polypodiidae</taxon>
        <taxon>Polypodiales</taxon>
        <taxon>Pteridineae</taxon>
        <taxon>Pteridaceae</taxon>
        <taxon>Parkerioideae</taxon>
        <taxon>Ceratopteris</taxon>
    </lineage>
</organism>
<reference evidence="8" key="1">
    <citation type="submission" date="2021-08" db="EMBL/GenBank/DDBJ databases">
        <title>WGS assembly of Ceratopteris richardii.</title>
        <authorList>
            <person name="Marchant D.B."/>
            <person name="Chen G."/>
            <person name="Jenkins J."/>
            <person name="Shu S."/>
            <person name="Leebens-Mack J."/>
            <person name="Grimwood J."/>
            <person name="Schmutz J."/>
            <person name="Soltis P."/>
            <person name="Soltis D."/>
            <person name="Chen Z.-H."/>
        </authorList>
    </citation>
    <scope>NUCLEOTIDE SEQUENCE</scope>
    <source>
        <strain evidence="8">Whitten #5841</strain>
        <tissue evidence="8">Leaf</tissue>
    </source>
</reference>
<feature type="transmembrane region" description="Helical" evidence="7">
    <location>
        <begin position="331"/>
        <end position="353"/>
    </location>
</feature>
<feature type="transmembrane region" description="Helical" evidence="7">
    <location>
        <begin position="543"/>
        <end position="561"/>
    </location>
</feature>
<evidence type="ECO:0000313" key="8">
    <source>
        <dbReference type="EMBL" id="KAH7280627.1"/>
    </source>
</evidence>
<feature type="transmembrane region" description="Helical" evidence="7">
    <location>
        <begin position="568"/>
        <end position="587"/>
    </location>
</feature>
<comment type="caution">
    <text evidence="7">Lacks conserved residue(s) required for the propagation of feature annotation.</text>
</comment>
<evidence type="ECO:0000256" key="1">
    <source>
        <dbReference type="ARBA" id="ARBA00004141"/>
    </source>
</evidence>
<keyword evidence="6 7" id="KW-0472">Membrane</keyword>
<sequence length="601" mass="65007">MAAGTAFLYRNTPPFYVVASFGTTRPYLQNHICHKIALIRQCRRVYAPFNLIDLADRVRSRQGRLTIRYYIHELLDVSHACTEEELTQDNHVDESVTVLEASPTSTVEDSSVEKCNENCGGIYNLPTIQVQSIQEQEALAATPAHPEGLRALYGTFFAGNIVEHIWNFAWPSAVAILHESLLPVAVISFVSKLLIFICGPWVGARLDSLPRVFAFNSLSVIQAVAQSVSAVALIYALRKPAISSSSVSVFLQQPWFLILLTMQAVERLAGLACGVAFERDWVVLLAGANRPIALAEANAMLSKVDYLCEMAGTSFYGFLLSKCNPTACLKMTAGIVIASLPIMIILAGCTDILSKGVLQRSKISKVRGTFESESDPATLSSRTFGTSSLEMLKHGWIQYLSQPALPVSLAAVFLYFNIALAPGSLMTSFLTQQAGMNPSTIGVFNGVGALMGFGATCLSATLIRKLGLLKAGASGLLFQVSLLAIAVSTFWSSSMATFHSYQFFLAAVVLSRLGQFTYEIIGGQILQTAVHPSQANTVGTTEVSLASLAELVMLGVAIIANDVSHFRYLTILSLAAVIGSTVAYYWWMSKAPTFPALDLHV</sequence>
<evidence type="ECO:0000256" key="4">
    <source>
        <dbReference type="ARBA" id="ARBA00022692"/>
    </source>
</evidence>
<protein>
    <recommendedName>
        <fullName evidence="7">Solute carrier family 40 member</fullName>
    </recommendedName>
</protein>
<proteinExistence type="inferred from homology"/>
<evidence type="ECO:0000256" key="3">
    <source>
        <dbReference type="ARBA" id="ARBA00022448"/>
    </source>
</evidence>
<dbReference type="InterPro" id="IPR036259">
    <property type="entry name" value="MFS_trans_sf"/>
</dbReference>
<feature type="transmembrane region" description="Helical" evidence="7">
    <location>
        <begin position="441"/>
        <end position="463"/>
    </location>
</feature>
<comment type="similarity">
    <text evidence="2 7">Belongs to the ferroportin (FP) (TC 2.A.100) family. SLC40A subfamily.</text>
</comment>
<keyword evidence="4 7" id="KW-0812">Transmembrane</keyword>
<dbReference type="PANTHER" id="PTHR11660">
    <property type="entry name" value="SOLUTE CARRIER FAMILY 40 MEMBER"/>
    <property type="match status" value="1"/>
</dbReference>
<evidence type="ECO:0000313" key="9">
    <source>
        <dbReference type="Proteomes" id="UP000825935"/>
    </source>
</evidence>
<comment type="subcellular location">
    <subcellularLocation>
        <location evidence="1 7">Membrane</location>
        <topology evidence="1 7">Multi-pass membrane protein</topology>
    </subcellularLocation>
</comment>
<dbReference type="GO" id="GO:0016020">
    <property type="term" value="C:membrane"/>
    <property type="evidence" value="ECO:0007669"/>
    <property type="project" value="UniProtKB-SubCell"/>
</dbReference>
<dbReference type="PANTHER" id="PTHR11660:SF53">
    <property type="entry name" value="SOLUTE CARRIER FAMILY 40 MEMBER 3, CHLOROPLASTIC"/>
    <property type="match status" value="1"/>
</dbReference>